<protein>
    <submittedName>
        <fullName evidence="1">Uncharacterized protein</fullName>
    </submittedName>
</protein>
<keyword evidence="2" id="KW-1185">Reference proteome</keyword>
<organism evidence="1 2">
    <name type="scientific">Mucilaginibacter gracilis</name>
    <dbReference type="NCBI Taxonomy" id="423350"/>
    <lineage>
        <taxon>Bacteria</taxon>
        <taxon>Pseudomonadati</taxon>
        <taxon>Bacteroidota</taxon>
        <taxon>Sphingobacteriia</taxon>
        <taxon>Sphingobacteriales</taxon>
        <taxon>Sphingobacteriaceae</taxon>
        <taxon>Mucilaginibacter</taxon>
    </lineage>
</organism>
<accession>A0A495J827</accession>
<dbReference type="EMBL" id="RBKU01000001">
    <property type="protein sequence ID" value="RKR84189.1"/>
    <property type="molecule type" value="Genomic_DNA"/>
</dbReference>
<evidence type="ECO:0000313" key="2">
    <source>
        <dbReference type="Proteomes" id="UP000268007"/>
    </source>
</evidence>
<name>A0A495J827_9SPHI</name>
<sequence length="131" mass="15148">MKVRCNSVKISDSNLHTLGKNAAAKNHFNITIGKEYVVFGLIFGFDDWGCGCFAQILSDYDHLIQVPIILFDIVDNRISNYWDLRKSVDGNITLWPSSFYLEYYHDDLFEEVPDIVADFKKVKQSIITEFE</sequence>
<dbReference type="AlphaFoldDB" id="A0A495J827"/>
<comment type="caution">
    <text evidence="1">The sequence shown here is derived from an EMBL/GenBank/DDBJ whole genome shotgun (WGS) entry which is preliminary data.</text>
</comment>
<dbReference type="Proteomes" id="UP000268007">
    <property type="component" value="Unassembled WGS sequence"/>
</dbReference>
<gene>
    <name evidence="1" type="ORF">BDD43_4416</name>
</gene>
<proteinExistence type="predicted"/>
<dbReference type="OrthoDB" id="1271907at2"/>
<reference evidence="1 2" key="1">
    <citation type="submission" date="2018-10" db="EMBL/GenBank/DDBJ databases">
        <title>Genomic Encyclopedia of Archaeal and Bacterial Type Strains, Phase II (KMG-II): from individual species to whole genera.</title>
        <authorList>
            <person name="Goeker M."/>
        </authorList>
    </citation>
    <scope>NUCLEOTIDE SEQUENCE [LARGE SCALE GENOMIC DNA]</scope>
    <source>
        <strain evidence="1 2">DSM 18602</strain>
    </source>
</reference>
<evidence type="ECO:0000313" key="1">
    <source>
        <dbReference type="EMBL" id="RKR84189.1"/>
    </source>
</evidence>
<dbReference type="RefSeq" id="WP_121199648.1">
    <property type="nucleotide sequence ID" value="NZ_RBKU01000001.1"/>
</dbReference>